<accession>A0A841SGS2</accession>
<dbReference type="InterPro" id="IPR030965">
    <property type="entry name" value="SagB-rel_DH_2"/>
</dbReference>
<dbReference type="SUPFAM" id="SSF55469">
    <property type="entry name" value="FMN-dependent nitroreductase-like"/>
    <property type="match status" value="1"/>
</dbReference>
<sequence length="385" mass="42970">MLMRVRRCAVLFLEPREEVGFDLDSLVSGGVGLSRTQRWLALAAHLDGEVEVDAEQRELLGRLSPSVWVESDDALLPELLKAGLVIADDDSAHRERDDALRAGHWWPPAAMLHRLARWESVDSVRTMEDNEMTTAADLRRKLGPPPTHALTRSEPADRVALPRVDGNDFDAMLARRATCRNFDPDRPLPLELCARMLHRVFAAQGEMRLDDETVFLKKHTPSGGGLHPTEAYLIVQNVDGLTPGLYHYHCVDHALEPMPAPDEPLAEFARRALAGQHWFSNAPVLAVLTSRYARSFWKYRQHAKAYRALVLDAGHLSQTLYLSATELGLGAFVTSAINELDIERAFGLDPLTEGPLAISGFGRRAQQLVTTEFDPGQEVWLRTPE</sequence>
<evidence type="ECO:0000313" key="2">
    <source>
        <dbReference type="EMBL" id="MBB6569014.1"/>
    </source>
</evidence>
<reference evidence="2 3" key="1">
    <citation type="submission" date="2020-08" db="EMBL/GenBank/DDBJ databases">
        <title>Sequencing the genomes of 1000 actinobacteria strains.</title>
        <authorList>
            <person name="Klenk H.-P."/>
        </authorList>
    </citation>
    <scope>NUCLEOTIDE SEQUENCE [LARGE SCALE GENOMIC DNA]</scope>
    <source>
        <strain evidence="2 3">DSM 15626</strain>
    </source>
</reference>
<dbReference type="InterPro" id="IPR020051">
    <property type="entry name" value="SagB-type_dehydrogenase"/>
</dbReference>
<protein>
    <submittedName>
        <fullName evidence="2">Putative peptide maturation dehydrogenase</fullName>
    </submittedName>
</protein>
<dbReference type="PANTHER" id="PTHR43745:SF2">
    <property type="entry name" value="NITROREDUCTASE MJ1384-RELATED"/>
    <property type="match status" value="1"/>
</dbReference>
<dbReference type="CDD" id="cd02142">
    <property type="entry name" value="McbC_SagB-like_oxidoreductase"/>
    <property type="match status" value="1"/>
</dbReference>
<proteinExistence type="predicted"/>
<dbReference type="Gene3D" id="3.40.109.10">
    <property type="entry name" value="NADH Oxidase"/>
    <property type="match status" value="1"/>
</dbReference>
<dbReference type="InterPro" id="IPR029479">
    <property type="entry name" value="Nitroreductase"/>
</dbReference>
<dbReference type="InterPro" id="IPR052544">
    <property type="entry name" value="Bacteriocin_Proc_Enz"/>
</dbReference>
<dbReference type="PANTHER" id="PTHR43745">
    <property type="entry name" value="NITROREDUCTASE MJ1384-RELATED"/>
    <property type="match status" value="1"/>
</dbReference>
<dbReference type="Proteomes" id="UP000553957">
    <property type="component" value="Unassembled WGS sequence"/>
</dbReference>
<feature type="domain" description="Nitroreductase" evidence="1">
    <location>
        <begin position="174"/>
        <end position="362"/>
    </location>
</feature>
<dbReference type="NCBIfam" id="TIGR04511">
    <property type="entry name" value="SagB_rel_DH_2"/>
    <property type="match status" value="1"/>
</dbReference>
<dbReference type="GO" id="GO:0016491">
    <property type="term" value="F:oxidoreductase activity"/>
    <property type="evidence" value="ECO:0007669"/>
    <property type="project" value="InterPro"/>
</dbReference>
<evidence type="ECO:0000313" key="3">
    <source>
        <dbReference type="Proteomes" id="UP000553957"/>
    </source>
</evidence>
<dbReference type="Pfam" id="PF00881">
    <property type="entry name" value="Nitroreductase"/>
    <property type="match status" value="1"/>
</dbReference>
<dbReference type="NCBIfam" id="TIGR03605">
    <property type="entry name" value="antibiot_sagB"/>
    <property type="match status" value="1"/>
</dbReference>
<dbReference type="AlphaFoldDB" id="A0A841SGS2"/>
<dbReference type="InterPro" id="IPR000415">
    <property type="entry name" value="Nitroreductase-like"/>
</dbReference>
<organism evidence="2 3">
    <name type="scientific">Kribbella sandramycini</name>
    <dbReference type="NCBI Taxonomy" id="60450"/>
    <lineage>
        <taxon>Bacteria</taxon>
        <taxon>Bacillati</taxon>
        <taxon>Actinomycetota</taxon>
        <taxon>Actinomycetes</taxon>
        <taxon>Propionibacteriales</taxon>
        <taxon>Kribbellaceae</taxon>
        <taxon>Kribbella</taxon>
    </lineage>
</organism>
<evidence type="ECO:0000259" key="1">
    <source>
        <dbReference type="Pfam" id="PF00881"/>
    </source>
</evidence>
<dbReference type="RefSeq" id="WP_202894645.1">
    <property type="nucleotide sequence ID" value="NZ_BAAAGT010000013.1"/>
</dbReference>
<name>A0A841SGS2_9ACTN</name>
<gene>
    <name evidence="2" type="ORF">HNR71_004651</name>
</gene>
<dbReference type="EMBL" id="JACHKF010000001">
    <property type="protein sequence ID" value="MBB6569014.1"/>
    <property type="molecule type" value="Genomic_DNA"/>
</dbReference>
<comment type="caution">
    <text evidence="2">The sequence shown here is derived from an EMBL/GenBank/DDBJ whole genome shotgun (WGS) entry which is preliminary data.</text>
</comment>